<dbReference type="PROSITE" id="PS50263">
    <property type="entry name" value="CN_HYDROLASE"/>
    <property type="match status" value="1"/>
</dbReference>
<dbReference type="GO" id="GO:0000257">
    <property type="term" value="F:nitrilase activity"/>
    <property type="evidence" value="ECO:0007669"/>
    <property type="project" value="UniProtKB-ARBA"/>
</dbReference>
<dbReference type="InterPro" id="IPR044149">
    <property type="entry name" value="Nitrilases_CHs"/>
</dbReference>
<dbReference type="SUPFAM" id="SSF56317">
    <property type="entry name" value="Carbon-nitrogen hydrolase"/>
    <property type="match status" value="1"/>
</dbReference>
<evidence type="ECO:0000259" key="2">
    <source>
        <dbReference type="PROSITE" id="PS50263"/>
    </source>
</evidence>
<dbReference type="GeneID" id="66113546"/>
<comment type="caution">
    <text evidence="3">The sequence shown here is derived from an EMBL/GenBank/DDBJ whole genome shotgun (WGS) entry which is preliminary data.</text>
</comment>
<dbReference type="PANTHER" id="PTHR46044">
    <property type="entry name" value="NITRILASE"/>
    <property type="match status" value="1"/>
</dbReference>
<dbReference type="OrthoDB" id="10250282at2759"/>
<evidence type="ECO:0000256" key="1">
    <source>
        <dbReference type="ARBA" id="ARBA00008129"/>
    </source>
</evidence>
<evidence type="ECO:0000313" key="4">
    <source>
        <dbReference type="Proteomes" id="UP000790833"/>
    </source>
</evidence>
<dbReference type="CDD" id="cd07564">
    <property type="entry name" value="nitrilases_CHs"/>
    <property type="match status" value="1"/>
</dbReference>
<dbReference type="EMBL" id="JAHMUF010000001">
    <property type="protein sequence ID" value="KAG7196160.1"/>
    <property type="molecule type" value="Genomic_DNA"/>
</dbReference>
<reference evidence="3" key="1">
    <citation type="submission" date="2021-03" db="EMBL/GenBank/DDBJ databases">
        <authorList>
            <person name="Palmer J.M."/>
        </authorList>
    </citation>
    <scope>NUCLEOTIDE SEQUENCE</scope>
    <source>
        <strain evidence="3">ARV_011</strain>
    </source>
</reference>
<protein>
    <submittedName>
        <fullName evidence="3">Nitrilase</fullName>
    </submittedName>
</protein>
<evidence type="ECO:0000313" key="3">
    <source>
        <dbReference type="EMBL" id="KAG7196160.1"/>
    </source>
</evidence>
<comment type="similarity">
    <text evidence="1">Belongs to the carbon-nitrogen hydrolase superfamily. Nitrilase family.</text>
</comment>
<dbReference type="Proteomes" id="UP000790833">
    <property type="component" value="Unassembled WGS sequence"/>
</dbReference>
<name>A0A9P7VE47_9ASCO</name>
<dbReference type="InterPro" id="IPR036526">
    <property type="entry name" value="C-N_Hydrolase_sf"/>
</dbReference>
<dbReference type="PANTHER" id="PTHR46044:SF1">
    <property type="entry name" value="CN HYDROLASE DOMAIN-CONTAINING PROTEIN"/>
    <property type="match status" value="1"/>
</dbReference>
<dbReference type="Pfam" id="PF00795">
    <property type="entry name" value="CN_hydrolase"/>
    <property type="match status" value="1"/>
</dbReference>
<feature type="domain" description="CN hydrolase" evidence="2">
    <location>
        <begin position="4"/>
        <end position="270"/>
    </location>
</feature>
<organism evidence="3 4">
    <name type="scientific">Scheffersomyces spartinae</name>
    <dbReference type="NCBI Taxonomy" id="45513"/>
    <lineage>
        <taxon>Eukaryota</taxon>
        <taxon>Fungi</taxon>
        <taxon>Dikarya</taxon>
        <taxon>Ascomycota</taxon>
        <taxon>Saccharomycotina</taxon>
        <taxon>Pichiomycetes</taxon>
        <taxon>Debaryomycetaceae</taxon>
        <taxon>Scheffersomyces</taxon>
    </lineage>
</organism>
<proteinExistence type="inferred from homology"/>
<keyword evidence="4" id="KW-1185">Reference proteome</keyword>
<dbReference type="InterPro" id="IPR000132">
    <property type="entry name" value="Nitrilase/CN_hydratase_CS"/>
</dbReference>
<dbReference type="AlphaFoldDB" id="A0A9P7VE47"/>
<sequence length="309" mass="34073">MSKHIVAALQIGASPKGTQFTVDKILSYEDQVRALNVELVVLPEATLGGYPKGSTFGTYMGYRTDSGRKEFAEYYKNAITIPGPEVSQLEGFSSRTGAFVVCGVIERDNSTLYCTMVYIDPVSGYVGKHRKLMPTAAERLVWGQGDGSTLYVASSEKLGNIGGAICWENFMPLLRASFYAKNLNIWVAPTVDEREIWRSLMKTIGFEGRQFVVSAVPFLGTPEEVGLNVPTWDKERNCINGGSVIVNPYGDIIAGPLIGEEGILHAEIDLDIIPESRYDFDVSGHYARSDVFQLTVDESPRSNVEFKTR</sequence>
<dbReference type="InterPro" id="IPR003010">
    <property type="entry name" value="C-N_Hydrolase"/>
</dbReference>
<dbReference type="GO" id="GO:0016836">
    <property type="term" value="F:hydro-lyase activity"/>
    <property type="evidence" value="ECO:0007669"/>
    <property type="project" value="UniProtKB-ARBA"/>
</dbReference>
<gene>
    <name evidence="3" type="primary">NIT1</name>
    <name evidence="3" type="ORF">KQ657_000172</name>
</gene>
<dbReference type="Gene3D" id="3.60.110.10">
    <property type="entry name" value="Carbon-nitrogen hydrolase"/>
    <property type="match status" value="1"/>
</dbReference>
<accession>A0A9P7VE47</accession>
<dbReference type="PROSITE" id="PS00921">
    <property type="entry name" value="NITRIL_CHT_2"/>
    <property type="match status" value="1"/>
</dbReference>
<dbReference type="RefSeq" id="XP_043051705.1">
    <property type="nucleotide sequence ID" value="XM_043191028.1"/>
</dbReference>